<organism evidence="2 3">
    <name type="scientific">Pelotomaculum thermopropionicum (strain DSM 13744 / JCM 10971 / SI)</name>
    <dbReference type="NCBI Taxonomy" id="370438"/>
    <lineage>
        <taxon>Bacteria</taxon>
        <taxon>Bacillati</taxon>
        <taxon>Bacillota</taxon>
        <taxon>Clostridia</taxon>
        <taxon>Eubacteriales</taxon>
        <taxon>Desulfotomaculaceae</taxon>
        <taxon>Pelotomaculum</taxon>
    </lineage>
</organism>
<gene>
    <name evidence="2" type="ordered locus">PTH_2499</name>
</gene>
<dbReference type="CDD" id="cd00093">
    <property type="entry name" value="HTH_XRE"/>
    <property type="match status" value="1"/>
</dbReference>
<dbReference type="AlphaFoldDB" id="A5CZB1"/>
<dbReference type="EMBL" id="AP009389">
    <property type="protein sequence ID" value="BAF60680.1"/>
    <property type="molecule type" value="Genomic_DNA"/>
</dbReference>
<evidence type="ECO:0000313" key="2">
    <source>
        <dbReference type="EMBL" id="BAF60680.1"/>
    </source>
</evidence>
<dbReference type="InterPro" id="IPR001387">
    <property type="entry name" value="Cro/C1-type_HTH"/>
</dbReference>
<dbReference type="Gene3D" id="1.10.260.40">
    <property type="entry name" value="lambda repressor-like DNA-binding domains"/>
    <property type="match status" value="1"/>
</dbReference>
<dbReference type="Pfam" id="PF13560">
    <property type="entry name" value="HTH_31"/>
    <property type="match status" value="1"/>
</dbReference>
<dbReference type="InterPro" id="IPR010982">
    <property type="entry name" value="Lambda_DNA-bd_dom_sf"/>
</dbReference>
<dbReference type="SUPFAM" id="SSF47413">
    <property type="entry name" value="lambda repressor-like DNA-binding domains"/>
    <property type="match status" value="1"/>
</dbReference>
<dbReference type="PROSITE" id="PS50943">
    <property type="entry name" value="HTH_CROC1"/>
    <property type="match status" value="1"/>
</dbReference>
<evidence type="ECO:0000259" key="1">
    <source>
        <dbReference type="PROSITE" id="PS50943"/>
    </source>
</evidence>
<evidence type="ECO:0000313" key="3">
    <source>
        <dbReference type="Proteomes" id="UP000006556"/>
    </source>
</evidence>
<dbReference type="HOGENOM" id="CLU_2082609_0_0_9"/>
<name>A5CZB1_PELTS</name>
<sequence>MGDIVNLEAFTRQRMSDPYGVLADLKRREDELVARLEKLILGRPSRRADYIAAHAQEWVAQGAQIQATRERAGVSRTALARVLGVSAARIARLEMGLPVRDARLLRAAVIMYLEKHV</sequence>
<dbReference type="STRING" id="370438.PTH_2499"/>
<feature type="domain" description="HTH cro/C1-type" evidence="1">
    <location>
        <begin position="65"/>
        <end position="94"/>
    </location>
</feature>
<proteinExistence type="predicted"/>
<dbReference type="KEGG" id="pth:PTH_2499"/>
<reference evidence="3" key="1">
    <citation type="journal article" date="2008" name="Genome Res.">
        <title>The genome of Pelotomaculum thermopropionicum reveals niche-associated evolution in anaerobic microbiota.</title>
        <authorList>
            <person name="Kosaka T."/>
            <person name="Kato S."/>
            <person name="Shimoyama T."/>
            <person name="Ishii S."/>
            <person name="Abe T."/>
            <person name="Watanabe K."/>
        </authorList>
    </citation>
    <scope>NUCLEOTIDE SEQUENCE [LARGE SCALE GENOMIC DNA]</scope>
    <source>
        <strain evidence="3">DSM 13744 / JCM 10971 / SI</strain>
    </source>
</reference>
<protein>
    <recommendedName>
        <fullName evidence="1">HTH cro/C1-type domain-containing protein</fullName>
    </recommendedName>
</protein>
<accession>A5CZB1</accession>
<dbReference type="Proteomes" id="UP000006556">
    <property type="component" value="Chromosome"/>
</dbReference>
<keyword evidence="3" id="KW-1185">Reference proteome</keyword>
<dbReference type="GO" id="GO:0003677">
    <property type="term" value="F:DNA binding"/>
    <property type="evidence" value="ECO:0007669"/>
    <property type="project" value="InterPro"/>
</dbReference>